<reference evidence="1 2" key="1">
    <citation type="submission" date="2024-07" db="EMBL/GenBank/DDBJ databases">
        <title>Active virus-host system and metabolic interactions in a Lokiarchaeon culture.</title>
        <authorList>
            <person name="Ponce Toledo R.I."/>
            <person name="Rodrigues Oliveira T."/>
            <person name="Schleper C."/>
        </authorList>
    </citation>
    <scope>NUCLEOTIDE SEQUENCE [LARGE SCALE GENOMIC DNA]</scope>
    <source>
        <strain evidence="1 2">B35</strain>
    </source>
</reference>
<dbReference type="EMBL" id="JBFSOO010000008">
    <property type="protein sequence ID" value="MEZ6854178.1"/>
    <property type="molecule type" value="Genomic_DNA"/>
</dbReference>
<evidence type="ECO:0000313" key="2">
    <source>
        <dbReference type="Proteomes" id="UP001568358"/>
    </source>
</evidence>
<protein>
    <submittedName>
        <fullName evidence="1">Phage regulatory CII family protein</fullName>
    </submittedName>
</protein>
<name>A0ABV4JTW1_9BACT</name>
<dbReference type="InterPro" id="IPR009679">
    <property type="entry name" value="Phage_186_CII-like"/>
</dbReference>
<proteinExistence type="predicted"/>
<comment type="caution">
    <text evidence="1">The sequence shown here is derived from an EMBL/GenBank/DDBJ whole genome shotgun (WGS) entry which is preliminary data.</text>
</comment>
<gene>
    <name evidence="1" type="ORF">AB2Z07_11675</name>
</gene>
<organism evidence="1 2">
    <name type="scientific">Halodesulfovibrio aestuarii</name>
    <dbReference type="NCBI Taxonomy" id="126333"/>
    <lineage>
        <taxon>Bacteria</taxon>
        <taxon>Pseudomonadati</taxon>
        <taxon>Thermodesulfobacteriota</taxon>
        <taxon>Desulfovibrionia</taxon>
        <taxon>Desulfovibrionales</taxon>
        <taxon>Desulfovibrionaceae</taxon>
        <taxon>Halodesulfovibrio</taxon>
    </lineage>
</organism>
<accession>A0ABV4JTW1</accession>
<evidence type="ECO:0000313" key="1">
    <source>
        <dbReference type="EMBL" id="MEZ6854178.1"/>
    </source>
</evidence>
<sequence>MKRTHESLPELLHDIARHAPNGLKAEQVAERLGKPYSTLMNELNSAIESHKFSVALLIPLMQVVGSDAPAHYIAGAMGGVFLPLPTAENDCNAVQEQALVTVKEFGEFIAEISASLLDGDLSDNDKSRIRKEGYESLQAISALMQLTEGGN</sequence>
<keyword evidence="2" id="KW-1185">Reference proteome</keyword>
<dbReference type="Proteomes" id="UP001568358">
    <property type="component" value="Unassembled WGS sequence"/>
</dbReference>
<dbReference type="Pfam" id="PF06892">
    <property type="entry name" value="Phage_CP76"/>
    <property type="match status" value="1"/>
</dbReference>
<dbReference type="RefSeq" id="WP_371150721.1">
    <property type="nucleotide sequence ID" value="NZ_JBFSOO010000008.1"/>
</dbReference>